<dbReference type="AlphaFoldDB" id="A0A0C7G657"/>
<gene>
    <name evidence="1" type="ORF">R28058_16671</name>
</gene>
<name>A0A0C7G657_PARSO</name>
<dbReference type="Proteomes" id="UP000049127">
    <property type="component" value="Unassembled WGS sequence"/>
</dbReference>
<dbReference type="EMBL" id="CEKZ01000003">
    <property type="protein sequence ID" value="CEQ03934.1"/>
    <property type="molecule type" value="Genomic_DNA"/>
</dbReference>
<accession>A0A0C7G657</accession>
<organism evidence="1 2">
    <name type="scientific">Paraclostridium sordellii</name>
    <name type="common">Clostridium sordellii</name>
    <dbReference type="NCBI Taxonomy" id="1505"/>
    <lineage>
        <taxon>Bacteria</taxon>
        <taxon>Bacillati</taxon>
        <taxon>Bacillota</taxon>
        <taxon>Clostridia</taxon>
        <taxon>Peptostreptococcales</taxon>
        <taxon>Peptostreptococcaceae</taxon>
        <taxon>Paraclostridium</taxon>
    </lineage>
</organism>
<proteinExistence type="predicted"/>
<sequence>MPGIQPETDTDLISFVKAIGLKDEYISKKSK</sequence>
<protein>
    <submittedName>
        <fullName evidence="1">Uncharacterized protein</fullName>
    </submittedName>
</protein>
<reference evidence="1 2" key="1">
    <citation type="submission" date="2015-01" db="EMBL/GenBank/DDBJ databases">
        <authorList>
            <person name="Aslett A.Martin."/>
            <person name="De Silva Nishadi"/>
        </authorList>
    </citation>
    <scope>NUCLEOTIDE SEQUENCE [LARGE SCALE GENOMIC DNA]</scope>
    <source>
        <strain evidence="1 2">R28058</strain>
    </source>
</reference>
<evidence type="ECO:0000313" key="1">
    <source>
        <dbReference type="EMBL" id="CEQ03934.1"/>
    </source>
</evidence>
<evidence type="ECO:0000313" key="2">
    <source>
        <dbReference type="Proteomes" id="UP000049127"/>
    </source>
</evidence>